<protein>
    <submittedName>
        <fullName evidence="2">PD40 domain-containing protein</fullName>
    </submittedName>
</protein>
<dbReference type="Pfam" id="PF07676">
    <property type="entry name" value="PD40"/>
    <property type="match status" value="6"/>
</dbReference>
<reference evidence="2" key="2">
    <citation type="submission" date="2021-04" db="EMBL/GenBank/DDBJ databases">
        <authorList>
            <person name="Dong X."/>
        </authorList>
    </citation>
    <scope>NUCLEOTIDE SEQUENCE</scope>
    <source>
        <strain evidence="2">LLY</strain>
    </source>
</reference>
<dbReference type="InterPro" id="IPR011042">
    <property type="entry name" value="6-blade_b-propeller_TolB-like"/>
</dbReference>
<keyword evidence="3" id="KW-1185">Reference proteome</keyword>
<dbReference type="PANTHER" id="PTHR36842:SF1">
    <property type="entry name" value="PROTEIN TOLB"/>
    <property type="match status" value="1"/>
</dbReference>
<dbReference type="Gene3D" id="2.120.10.30">
    <property type="entry name" value="TolB, C-terminal domain"/>
    <property type="match status" value="3"/>
</dbReference>
<dbReference type="RefSeq" id="WP_250866982.1">
    <property type="nucleotide sequence ID" value="NZ_JAGSOI010000002.1"/>
</dbReference>
<dbReference type="SUPFAM" id="SSF82171">
    <property type="entry name" value="DPP6 N-terminal domain-like"/>
    <property type="match status" value="1"/>
</dbReference>
<dbReference type="AlphaFoldDB" id="A0A9E5DA20"/>
<dbReference type="Proteomes" id="UP001056766">
    <property type="component" value="Unassembled WGS sequence"/>
</dbReference>
<gene>
    <name evidence="2" type="ORF">KDK67_00995</name>
</gene>
<accession>A0A9E5DA20</accession>
<evidence type="ECO:0000313" key="2">
    <source>
        <dbReference type="EMBL" id="MCM1985602.1"/>
    </source>
</evidence>
<comment type="caution">
    <text evidence="2">The sequence shown here is derived from an EMBL/GenBank/DDBJ whole genome shotgun (WGS) entry which is preliminary data.</text>
</comment>
<evidence type="ECO:0000313" key="3">
    <source>
        <dbReference type="Proteomes" id="UP001056766"/>
    </source>
</evidence>
<dbReference type="PANTHER" id="PTHR36842">
    <property type="entry name" value="PROTEIN TOLB HOMOLOG"/>
    <property type="match status" value="1"/>
</dbReference>
<dbReference type="InterPro" id="IPR011659">
    <property type="entry name" value="WD40"/>
</dbReference>
<evidence type="ECO:0000256" key="1">
    <source>
        <dbReference type="ARBA" id="ARBA00009820"/>
    </source>
</evidence>
<sequence>MKTKTFFFIFISLFILAPAAADEIVQLTDDTGSVISPQWSPDGEKIVYVTSHSWYQVEIWIIDNDGNNKQQITTGVSGFGFNKPWSPDGTKLVYSSLEYGLIPGIWIYDVHTEEKHKINGIKNISSYQWVFNGSNLFIVEEEDNTQKLWLVDSDGKNKTLLSTISGENTRFLWQPNGDQILYISNGSGNYDIWIMNPDGSGKKQLTSTPENEYAMGIDFSPDGNKIVYTSRNSFDRTNLSAFKGFSTTIWTMDADGANKKQLVAANESLDYYYPSWSPDGTKIAFENRNDAGNRVDVVVMDADGSNLTILTANTSGGGFPQWSPKGDKIVFVSSEDGKMGLSVVNLDENLASAPSTTVTSALATSMPESSPEEAPGFEISITVLTLLIVFKNTKKKN</sequence>
<comment type="similarity">
    <text evidence="1">Belongs to the TolB family.</text>
</comment>
<dbReference type="EMBL" id="JAGSOI010000002">
    <property type="protein sequence ID" value="MCM1985602.1"/>
    <property type="molecule type" value="Genomic_DNA"/>
</dbReference>
<name>A0A9E5DA20_9EURY</name>
<organism evidence="2 3">
    <name type="scientific">Methanococcoides seepicolus</name>
    <dbReference type="NCBI Taxonomy" id="2828780"/>
    <lineage>
        <taxon>Archaea</taxon>
        <taxon>Methanobacteriati</taxon>
        <taxon>Methanobacteriota</taxon>
        <taxon>Stenosarchaea group</taxon>
        <taxon>Methanomicrobia</taxon>
        <taxon>Methanosarcinales</taxon>
        <taxon>Methanosarcinaceae</taxon>
        <taxon>Methanococcoides</taxon>
    </lineage>
</organism>
<reference evidence="2" key="1">
    <citation type="journal article" date="2021" name="mSystems">
        <title>Bacteria and Archaea Synergistically Convert Glycine Betaine to Biogenic Methane in the Formosa Cold Seep of the South China Sea.</title>
        <authorList>
            <person name="Li L."/>
            <person name="Zhang W."/>
            <person name="Zhang S."/>
            <person name="Song L."/>
            <person name="Sun Q."/>
            <person name="Zhang H."/>
            <person name="Xiang H."/>
            <person name="Dong X."/>
        </authorList>
    </citation>
    <scope>NUCLEOTIDE SEQUENCE</scope>
    <source>
        <strain evidence="2">LLY</strain>
    </source>
</reference>
<proteinExistence type="inferred from homology"/>